<protein>
    <submittedName>
        <fullName evidence="1">Uncharacterized protein</fullName>
    </submittedName>
</protein>
<evidence type="ECO:0000313" key="2">
    <source>
        <dbReference type="Proteomes" id="UP000051249"/>
    </source>
</evidence>
<gene>
    <name evidence="1" type="ORF">IV88_GL001617</name>
</gene>
<dbReference type="RefSeq" id="WP_057798514.1">
    <property type="nucleotide sequence ID" value="NZ_BJZZ01000007.1"/>
</dbReference>
<reference evidence="1 2" key="1">
    <citation type="journal article" date="2015" name="Genome Announc.">
        <title>Expanding the biotechnology potential of lactobacilli through comparative genomics of 213 strains and associated genera.</title>
        <authorList>
            <person name="Sun Z."/>
            <person name="Harris H.M."/>
            <person name="McCann A."/>
            <person name="Guo C."/>
            <person name="Argimon S."/>
            <person name="Zhang W."/>
            <person name="Yang X."/>
            <person name="Jeffery I.B."/>
            <person name="Cooney J.C."/>
            <person name="Kagawa T.F."/>
            <person name="Liu W."/>
            <person name="Song Y."/>
            <person name="Salvetti E."/>
            <person name="Wrobel A."/>
            <person name="Rasinkangas P."/>
            <person name="Parkhill J."/>
            <person name="Rea M.C."/>
            <person name="O'Sullivan O."/>
            <person name="Ritari J."/>
            <person name="Douillard F.P."/>
            <person name="Paul Ross R."/>
            <person name="Yang R."/>
            <person name="Briner A.E."/>
            <person name="Felis G.E."/>
            <person name="de Vos W.M."/>
            <person name="Barrangou R."/>
            <person name="Klaenhammer T.R."/>
            <person name="Caufield P.W."/>
            <person name="Cui Y."/>
            <person name="Zhang H."/>
            <person name="O'Toole P.W."/>
        </authorList>
    </citation>
    <scope>NUCLEOTIDE SEQUENCE [LARGE SCALE GENOMIC DNA]</scope>
    <source>
        <strain evidence="1 2">DSM 23026</strain>
    </source>
</reference>
<dbReference type="EMBL" id="JQCQ01000007">
    <property type="protein sequence ID" value="KRO25659.1"/>
    <property type="molecule type" value="Genomic_DNA"/>
</dbReference>
<comment type="caution">
    <text evidence="1">The sequence shown here is derived from an EMBL/GenBank/DDBJ whole genome shotgun (WGS) entry which is preliminary data.</text>
</comment>
<keyword evidence="2" id="KW-1185">Reference proteome</keyword>
<sequence>MENPFEKYTNIFNPSIGKFSITLIDGNYHSVGTLSVKVIADCSVQYGNHDLKSIDCNLYSIDNLSGSDIISTEPIIGAESLVSTYYNSKESIEINQSNIYKFEHTFTFDNPFVGNTASQLGINVDAIFISGKDGSEIHKEILTSVLSPSYLGDQNE</sequence>
<dbReference type="PATRIC" id="fig|480391.4.peg.1647"/>
<dbReference type="AlphaFoldDB" id="A0A0R2NLX4"/>
<evidence type="ECO:0000313" key="1">
    <source>
        <dbReference type="EMBL" id="KRO25659.1"/>
    </source>
</evidence>
<proteinExistence type="predicted"/>
<dbReference type="Proteomes" id="UP000051249">
    <property type="component" value="Unassembled WGS sequence"/>
</dbReference>
<dbReference type="OrthoDB" id="2293097at2"/>
<name>A0A0R2NLX4_9LACO</name>
<accession>A0A0R2NLX4</accession>
<organism evidence="1 2">
    <name type="scientific">Pediococcus argentinicus</name>
    <dbReference type="NCBI Taxonomy" id="480391"/>
    <lineage>
        <taxon>Bacteria</taxon>
        <taxon>Bacillati</taxon>
        <taxon>Bacillota</taxon>
        <taxon>Bacilli</taxon>
        <taxon>Lactobacillales</taxon>
        <taxon>Lactobacillaceae</taxon>
        <taxon>Pediococcus</taxon>
    </lineage>
</organism>